<comment type="caution">
    <text evidence="2">The sequence shown here is derived from an EMBL/GenBank/DDBJ whole genome shotgun (WGS) entry which is preliminary data.</text>
</comment>
<evidence type="ECO:0000313" key="3">
    <source>
        <dbReference type="Proteomes" id="UP000683360"/>
    </source>
</evidence>
<reference evidence="2" key="1">
    <citation type="submission" date="2021-03" db="EMBL/GenBank/DDBJ databases">
        <authorList>
            <person name="Bekaert M."/>
        </authorList>
    </citation>
    <scope>NUCLEOTIDE SEQUENCE</scope>
</reference>
<accession>A0A8S3VCN6</accession>
<dbReference type="InterPro" id="IPR049512">
    <property type="entry name" value="DJR-like_dom"/>
</dbReference>
<gene>
    <name evidence="2" type="ORF">MEDL_67084</name>
</gene>
<dbReference type="OrthoDB" id="7691951at2759"/>
<evidence type="ECO:0000259" key="1">
    <source>
        <dbReference type="Pfam" id="PF21738"/>
    </source>
</evidence>
<proteinExistence type="predicted"/>
<dbReference type="Pfam" id="PF21738">
    <property type="entry name" value="DJR-like_dom"/>
    <property type="match status" value="1"/>
</dbReference>
<dbReference type="EMBL" id="CAJPWZ010003281">
    <property type="protein sequence ID" value="CAG2255677.1"/>
    <property type="molecule type" value="Genomic_DNA"/>
</dbReference>
<name>A0A8S3VCN6_MYTED</name>
<dbReference type="PANTHER" id="PTHR36159:SF1">
    <property type="entry name" value="RETROVIRUS-RELATED POL POLYPROTEIN FROM TRANSPOSON 412-LIKE PROTEIN"/>
    <property type="match status" value="1"/>
</dbReference>
<feature type="domain" description="Double jelly roll-like" evidence="1">
    <location>
        <begin position="12"/>
        <end position="163"/>
    </location>
</feature>
<organism evidence="2 3">
    <name type="scientific">Mytilus edulis</name>
    <name type="common">Blue mussel</name>
    <dbReference type="NCBI Taxonomy" id="6550"/>
    <lineage>
        <taxon>Eukaryota</taxon>
        <taxon>Metazoa</taxon>
        <taxon>Spiralia</taxon>
        <taxon>Lophotrochozoa</taxon>
        <taxon>Mollusca</taxon>
        <taxon>Bivalvia</taxon>
        <taxon>Autobranchia</taxon>
        <taxon>Pteriomorphia</taxon>
        <taxon>Mytilida</taxon>
        <taxon>Mytiloidea</taxon>
        <taxon>Mytilidae</taxon>
        <taxon>Mytilinae</taxon>
        <taxon>Mytilus</taxon>
    </lineage>
</organism>
<sequence>MRQCDSIAVPQASQFNWRLAAKSGREKPRYIIVAFQTNKSGDQTHNAAVFDHCRLRNIHVTLNAERYPAVDYNAAFNENRIARVFKEASDFRKKFHNMDSLLSNGGINPSDFIDLYPLFVIDVSHQSERLKESTVDIQIRAEFARNVPANTEAFALVISDRILQFESDGQKMNVVY</sequence>
<evidence type="ECO:0000313" key="2">
    <source>
        <dbReference type="EMBL" id="CAG2255677.1"/>
    </source>
</evidence>
<keyword evidence="3" id="KW-1185">Reference proteome</keyword>
<dbReference type="Proteomes" id="UP000683360">
    <property type="component" value="Unassembled WGS sequence"/>
</dbReference>
<dbReference type="AlphaFoldDB" id="A0A8S3VCN6"/>
<dbReference type="PANTHER" id="PTHR36159">
    <property type="entry name" value="PROTEIN CBG23766"/>
    <property type="match status" value="1"/>
</dbReference>
<protein>
    <recommendedName>
        <fullName evidence="1">Double jelly roll-like domain-containing protein</fullName>
    </recommendedName>
</protein>